<evidence type="ECO:0000313" key="1">
    <source>
        <dbReference type="EMBL" id="MBA9027604.1"/>
    </source>
</evidence>
<name>A0ABR6CRE5_9BACI</name>
<dbReference type="EMBL" id="JACJHX010000008">
    <property type="protein sequence ID" value="MBA9027604.1"/>
    <property type="molecule type" value="Genomic_DNA"/>
</dbReference>
<organism evidence="1 2">
    <name type="scientific">Peribacillus huizhouensis</name>
    <dbReference type="NCBI Taxonomy" id="1501239"/>
    <lineage>
        <taxon>Bacteria</taxon>
        <taxon>Bacillati</taxon>
        <taxon>Bacillota</taxon>
        <taxon>Bacilli</taxon>
        <taxon>Bacillales</taxon>
        <taxon>Bacillaceae</taxon>
        <taxon>Peribacillus</taxon>
    </lineage>
</organism>
<gene>
    <name evidence="1" type="ORF">HNP81_002894</name>
</gene>
<reference evidence="1 2" key="1">
    <citation type="submission" date="2020-08" db="EMBL/GenBank/DDBJ databases">
        <title>Genomic Encyclopedia of Type Strains, Phase IV (KMG-IV): sequencing the most valuable type-strain genomes for metagenomic binning, comparative biology and taxonomic classification.</title>
        <authorList>
            <person name="Goeker M."/>
        </authorList>
    </citation>
    <scope>NUCLEOTIDE SEQUENCE [LARGE SCALE GENOMIC DNA]</scope>
    <source>
        <strain evidence="1 2">DSM 105481</strain>
    </source>
</reference>
<keyword evidence="2" id="KW-1185">Reference proteome</keyword>
<comment type="caution">
    <text evidence="1">The sequence shown here is derived from an EMBL/GenBank/DDBJ whole genome shotgun (WGS) entry which is preliminary data.</text>
</comment>
<evidence type="ECO:0000313" key="2">
    <source>
        <dbReference type="Proteomes" id="UP000626697"/>
    </source>
</evidence>
<proteinExistence type="predicted"/>
<protein>
    <submittedName>
        <fullName evidence="1">Uncharacterized protein</fullName>
    </submittedName>
</protein>
<sequence>MPFSFLIDTMQNNYRNVPQNTNNYDLTYRPECDVENLILEYPTYKGRGDYRLSVNGNSFSHGDIIYAIEHYLLSFPLNQRLDKAIELSNTLMDILISGLDTQVNPQFTIEFGNVTYNGRQFVQLVYWLIGQEEINYPRIRGKIGVRLPITRYHEAIVSVIYGFFNTDTVVQRAKIRNQRPPLCLNGIVNEQQYNQIDRVIIQNIQMI</sequence>
<dbReference type="RefSeq" id="WP_182503037.1">
    <property type="nucleotide sequence ID" value="NZ_JACJHX010000008.1"/>
</dbReference>
<accession>A0ABR6CRE5</accession>
<dbReference type="Proteomes" id="UP000626697">
    <property type="component" value="Unassembled WGS sequence"/>
</dbReference>